<feature type="chain" id="PRO_5047358080" description="Secreted protein" evidence="2">
    <location>
        <begin position="24"/>
        <end position="144"/>
    </location>
</feature>
<feature type="signal peptide" evidence="2">
    <location>
        <begin position="1"/>
        <end position="23"/>
    </location>
</feature>
<keyword evidence="2" id="KW-0732">Signal</keyword>
<dbReference type="Proteomes" id="UP000019226">
    <property type="component" value="Chromosome"/>
</dbReference>
<evidence type="ECO:0008006" key="5">
    <source>
        <dbReference type="Google" id="ProtNLM"/>
    </source>
</evidence>
<proteinExistence type="predicted"/>
<protein>
    <recommendedName>
        <fullName evidence="5">Secreted protein</fullName>
    </recommendedName>
</protein>
<feature type="compositionally biased region" description="Basic and acidic residues" evidence="1">
    <location>
        <begin position="72"/>
        <end position="83"/>
    </location>
</feature>
<feature type="compositionally biased region" description="Polar residues" evidence="1">
    <location>
        <begin position="49"/>
        <end position="71"/>
    </location>
</feature>
<name>A0ABM5PLZ4_9CORY</name>
<organism evidence="3 4">
    <name type="scientific">Corynebacterium casei LMG S-19264</name>
    <dbReference type="NCBI Taxonomy" id="1285583"/>
    <lineage>
        <taxon>Bacteria</taxon>
        <taxon>Bacillati</taxon>
        <taxon>Actinomycetota</taxon>
        <taxon>Actinomycetes</taxon>
        <taxon>Mycobacteriales</taxon>
        <taxon>Corynebacteriaceae</taxon>
        <taxon>Corynebacterium</taxon>
    </lineage>
</organism>
<dbReference type="RefSeq" id="WP_006823774.1">
    <property type="nucleotide sequence ID" value="NZ_CP004350.1"/>
</dbReference>
<evidence type="ECO:0000256" key="2">
    <source>
        <dbReference type="SAM" id="SignalP"/>
    </source>
</evidence>
<dbReference type="EMBL" id="CP004350">
    <property type="protein sequence ID" value="AHI18883.1"/>
    <property type="molecule type" value="Genomic_DNA"/>
</dbReference>
<accession>A0ABM5PLZ4</accession>
<evidence type="ECO:0000313" key="4">
    <source>
        <dbReference type="Proteomes" id="UP000019226"/>
    </source>
</evidence>
<dbReference type="GeneID" id="82876499"/>
<feature type="region of interest" description="Disordered" evidence="1">
    <location>
        <begin position="45"/>
        <end position="92"/>
    </location>
</feature>
<gene>
    <name evidence="3" type="ORF">CCASEI_01490</name>
</gene>
<sequence length="144" mass="14591">MKNFSAAAVAAITALSLSTGAAAAAPALGAGSSEADSEIRQDIIGWQGENPTSDSLTKEPTSSVDAANDSSDTVRENSSKENHNSVVESSWGVAKSSVKNDVENSDAIGTTLDTIPGLGAIVAIGAALYNFAVQSGFSLPNFTR</sequence>
<evidence type="ECO:0000313" key="3">
    <source>
        <dbReference type="EMBL" id="AHI18883.1"/>
    </source>
</evidence>
<evidence type="ECO:0000256" key="1">
    <source>
        <dbReference type="SAM" id="MobiDB-lite"/>
    </source>
</evidence>
<keyword evidence="4" id="KW-1185">Reference proteome</keyword>
<reference evidence="4" key="1">
    <citation type="submission" date="2013-02" db="EMBL/GenBank/DDBJ databases">
        <title>The complete genome sequence of Corynebacterium casei LMG S-19264 (=DSM 44701).</title>
        <authorList>
            <person name="Ruckert C."/>
            <person name="Albersmeier A."/>
            <person name="Kalinowski J."/>
        </authorList>
    </citation>
    <scope>NUCLEOTIDE SEQUENCE [LARGE SCALE GENOMIC DNA]</scope>
    <source>
        <strain evidence="4">LMG S-19264</strain>
    </source>
</reference>